<dbReference type="PANTHER" id="PTHR10701:SF5">
    <property type="entry name" value="N-ALPHA-ACETYLTRANSFERASE 38, NATC AUXILIARY SUBUNIT"/>
    <property type="match status" value="1"/>
</dbReference>
<comment type="caution">
    <text evidence="2">The sequence shown here is derived from an EMBL/GenBank/DDBJ whole genome shotgun (WGS) entry which is preliminary data.</text>
</comment>
<dbReference type="SUPFAM" id="SSF50182">
    <property type="entry name" value="Sm-like ribonucleoproteins"/>
    <property type="match status" value="1"/>
</dbReference>
<reference evidence="2" key="1">
    <citation type="submission" date="2013-11" db="EMBL/GenBank/DDBJ databases">
        <title>Genome sequence of the fusiform rust pathogen reveals effectors for host alternation and coevolution with pine.</title>
        <authorList>
            <consortium name="DOE Joint Genome Institute"/>
            <person name="Smith K."/>
            <person name="Pendleton A."/>
            <person name="Kubisiak T."/>
            <person name="Anderson C."/>
            <person name="Salamov A."/>
            <person name="Aerts A."/>
            <person name="Riley R."/>
            <person name="Clum A."/>
            <person name="Lindquist E."/>
            <person name="Ence D."/>
            <person name="Campbell M."/>
            <person name="Kronenberg Z."/>
            <person name="Feau N."/>
            <person name="Dhillon B."/>
            <person name="Hamelin R."/>
            <person name="Burleigh J."/>
            <person name="Smith J."/>
            <person name="Yandell M."/>
            <person name="Nelson C."/>
            <person name="Grigoriev I."/>
            <person name="Davis J."/>
        </authorList>
    </citation>
    <scope>NUCLEOTIDE SEQUENCE</scope>
    <source>
        <strain evidence="2">G11</strain>
    </source>
</reference>
<dbReference type="InterPro" id="IPR050914">
    <property type="entry name" value="snRNP_SmB/NAA38-like"/>
</dbReference>
<dbReference type="GO" id="GO:0031417">
    <property type="term" value="C:NatC complex"/>
    <property type="evidence" value="ECO:0007669"/>
    <property type="project" value="InterPro"/>
</dbReference>
<sequence length="97" mass="10774">MLQPKSEILRQMLGRPLQITIVDGRIFTGTFVCIDQGCHIVLERALEVHPEGHPARDVGLIMISPDHLVHIKARAQDLKFAQAEITPSLPSDDIENA</sequence>
<dbReference type="Proteomes" id="UP000886653">
    <property type="component" value="Unassembled WGS sequence"/>
</dbReference>
<gene>
    <name evidence="2" type="ORF">CROQUDRAFT_670683</name>
</gene>
<dbReference type="EMBL" id="MU167251">
    <property type="protein sequence ID" value="KAG0147132.1"/>
    <property type="molecule type" value="Genomic_DNA"/>
</dbReference>
<dbReference type="InterPro" id="IPR034110">
    <property type="entry name" value="LSMD1_Sm"/>
</dbReference>
<evidence type="ECO:0000259" key="1">
    <source>
        <dbReference type="Pfam" id="PF01423"/>
    </source>
</evidence>
<proteinExistence type="predicted"/>
<protein>
    <recommendedName>
        <fullName evidence="1">Sm domain-containing protein</fullName>
    </recommendedName>
</protein>
<organism evidence="2 3">
    <name type="scientific">Cronartium quercuum f. sp. fusiforme G11</name>
    <dbReference type="NCBI Taxonomy" id="708437"/>
    <lineage>
        <taxon>Eukaryota</taxon>
        <taxon>Fungi</taxon>
        <taxon>Dikarya</taxon>
        <taxon>Basidiomycota</taxon>
        <taxon>Pucciniomycotina</taxon>
        <taxon>Pucciniomycetes</taxon>
        <taxon>Pucciniales</taxon>
        <taxon>Coleosporiaceae</taxon>
        <taxon>Cronartium</taxon>
    </lineage>
</organism>
<dbReference type="AlphaFoldDB" id="A0A9P6NK87"/>
<accession>A0A9P6NK87</accession>
<dbReference type="InterPro" id="IPR001163">
    <property type="entry name" value="Sm_dom_euk/arc"/>
</dbReference>
<name>A0A9P6NK87_9BASI</name>
<dbReference type="Gene3D" id="2.30.30.100">
    <property type="match status" value="1"/>
</dbReference>
<evidence type="ECO:0000313" key="2">
    <source>
        <dbReference type="EMBL" id="KAG0147132.1"/>
    </source>
</evidence>
<dbReference type="PANTHER" id="PTHR10701">
    <property type="entry name" value="SMALL NUCLEAR RIBONUCLEOPROTEIN-ASSOCIATED PROTEIN B AND N"/>
    <property type="match status" value="1"/>
</dbReference>
<feature type="domain" description="Sm" evidence="1">
    <location>
        <begin position="8"/>
        <end position="69"/>
    </location>
</feature>
<dbReference type="CDD" id="cd06168">
    <property type="entry name" value="LSMD1"/>
    <property type="match status" value="1"/>
</dbReference>
<dbReference type="Pfam" id="PF01423">
    <property type="entry name" value="LSM"/>
    <property type="match status" value="1"/>
</dbReference>
<dbReference type="InterPro" id="IPR010920">
    <property type="entry name" value="LSM_dom_sf"/>
</dbReference>
<dbReference type="OrthoDB" id="368909at2759"/>
<keyword evidence="3" id="KW-1185">Reference proteome</keyword>
<evidence type="ECO:0000313" key="3">
    <source>
        <dbReference type="Proteomes" id="UP000886653"/>
    </source>
</evidence>